<dbReference type="InParanoid" id="T1HC56"/>
<feature type="compositionally biased region" description="Polar residues" evidence="1">
    <location>
        <begin position="221"/>
        <end position="232"/>
    </location>
</feature>
<name>T1HC56_RHOPR</name>
<feature type="compositionally biased region" description="Pro residues" evidence="1">
    <location>
        <begin position="558"/>
        <end position="568"/>
    </location>
</feature>
<protein>
    <submittedName>
        <fullName evidence="2">Uncharacterized protein</fullName>
    </submittedName>
</protein>
<evidence type="ECO:0000256" key="1">
    <source>
        <dbReference type="SAM" id="MobiDB-lite"/>
    </source>
</evidence>
<keyword evidence="3" id="KW-1185">Reference proteome</keyword>
<dbReference type="EnsemblMetazoa" id="RPRC001618-RA">
    <property type="protein sequence ID" value="RPRC001618-PA"/>
    <property type="gene ID" value="RPRC001618"/>
</dbReference>
<evidence type="ECO:0000313" key="3">
    <source>
        <dbReference type="Proteomes" id="UP000015103"/>
    </source>
</evidence>
<accession>T1HC56</accession>
<dbReference type="VEuPathDB" id="VectorBase:RPRC001618"/>
<reference evidence="2" key="1">
    <citation type="submission" date="2015-05" db="UniProtKB">
        <authorList>
            <consortium name="EnsemblMetazoa"/>
        </authorList>
    </citation>
    <scope>IDENTIFICATION</scope>
</reference>
<dbReference type="STRING" id="13249.T1HC56"/>
<dbReference type="Proteomes" id="UP000015103">
    <property type="component" value="Unassembled WGS sequence"/>
</dbReference>
<feature type="region of interest" description="Disordered" evidence="1">
    <location>
        <begin position="422"/>
        <end position="498"/>
    </location>
</feature>
<evidence type="ECO:0000313" key="2">
    <source>
        <dbReference type="EnsemblMetazoa" id="RPRC001618-PA"/>
    </source>
</evidence>
<feature type="compositionally biased region" description="Polar residues" evidence="1">
    <location>
        <begin position="162"/>
        <end position="173"/>
    </location>
</feature>
<dbReference type="OMA" id="AVEAPNC"/>
<dbReference type="AlphaFoldDB" id="T1HC56"/>
<feature type="compositionally biased region" description="Basic and acidic residues" evidence="1">
    <location>
        <begin position="147"/>
        <end position="161"/>
    </location>
</feature>
<organism evidence="2 3">
    <name type="scientific">Rhodnius prolixus</name>
    <name type="common">Triatomid bug</name>
    <dbReference type="NCBI Taxonomy" id="13249"/>
    <lineage>
        <taxon>Eukaryota</taxon>
        <taxon>Metazoa</taxon>
        <taxon>Ecdysozoa</taxon>
        <taxon>Arthropoda</taxon>
        <taxon>Hexapoda</taxon>
        <taxon>Insecta</taxon>
        <taxon>Pterygota</taxon>
        <taxon>Neoptera</taxon>
        <taxon>Paraneoptera</taxon>
        <taxon>Hemiptera</taxon>
        <taxon>Heteroptera</taxon>
        <taxon>Panheteroptera</taxon>
        <taxon>Cimicomorpha</taxon>
        <taxon>Reduviidae</taxon>
        <taxon>Triatominae</taxon>
        <taxon>Rhodnius</taxon>
    </lineage>
</organism>
<dbReference type="HOGENOM" id="CLU_459532_0_0_1"/>
<sequence>MERRVAFYEKYPGAMPAVPEQRGEISDATPIFFPDELLIICLEYQSDKNNEQKIPIHLMYRILELKKKTIRLMPPIPPNCLNSSTQFEPVEEKKEEEQKGKVDVNLLMEGIPSKNEIIKEQKSDEMVSAQGKDAKTSLQIEKEACQKEHAENKNGIKESSIKEANNSVSVSSKSLEEIEEVSEKRENKLDSEKNEKKEELNIVKDSNVEDLKKNKIKHDQASSTEPAGSSSEGEWKEVQLQISENGVMSVRNMKSSECSPKPAVEAPNCPVSHPTATSQANSQVMTNKLSFTTVPQNRNTEPIVSVSKVSKDQVKKEVNHTMIQCENKLSISRVTPPSTTTKGDVLNRIVSKLSPNETVIGNTGVTIRPVTKVYPGMKSVQERKIRGTTNHLQSRYKTISSPTWNPSIDRTTMLTLKQNCDLNKPPRFFKMRNAPRFLGNPAEGVKPMYGSAGRQEDSPPKQSPPKSPVKQPPPYTPRGQDKPPPPYTPRPAHTGCGGATSYLPPNPYHLLYSGFPFSGASPELLRSMCASAAYHPSLPPSISMLYNNPGLQPNPQRAQPPPPPPLPPHEFNSAPSTPPSIQRIPPSSLSPAPS</sequence>
<feature type="compositionally biased region" description="Polar residues" evidence="1">
    <location>
        <begin position="585"/>
        <end position="594"/>
    </location>
</feature>
<feature type="compositionally biased region" description="Basic and acidic residues" evidence="1">
    <location>
        <begin position="181"/>
        <end position="220"/>
    </location>
</feature>
<feature type="region of interest" description="Disordered" evidence="1">
    <location>
        <begin position="147"/>
        <end position="235"/>
    </location>
</feature>
<dbReference type="EMBL" id="ACPB03010141">
    <property type="status" value="NOT_ANNOTATED_CDS"/>
    <property type="molecule type" value="Genomic_DNA"/>
</dbReference>
<proteinExistence type="predicted"/>
<feature type="compositionally biased region" description="Pro residues" evidence="1">
    <location>
        <begin position="461"/>
        <end position="489"/>
    </location>
</feature>
<feature type="region of interest" description="Disordered" evidence="1">
    <location>
        <begin position="254"/>
        <end position="279"/>
    </location>
</feature>
<feature type="region of interest" description="Disordered" evidence="1">
    <location>
        <begin position="543"/>
        <end position="594"/>
    </location>
</feature>